<keyword evidence="4 5" id="KW-0472">Membrane</keyword>
<dbReference type="Proteomes" id="UP000576087">
    <property type="component" value="Unassembled WGS sequence"/>
</dbReference>
<dbReference type="EMBL" id="JACIGY010000002">
    <property type="protein sequence ID" value="MBB4411812.1"/>
    <property type="molecule type" value="Genomic_DNA"/>
</dbReference>
<evidence type="ECO:0000256" key="2">
    <source>
        <dbReference type="ARBA" id="ARBA00022692"/>
    </source>
</evidence>
<evidence type="ECO:0000256" key="1">
    <source>
        <dbReference type="ARBA" id="ARBA00004370"/>
    </source>
</evidence>
<name>A0A7W6TE44_9HYPH</name>
<evidence type="ECO:0000313" key="10">
    <source>
        <dbReference type="Proteomes" id="UP000524535"/>
    </source>
</evidence>
<dbReference type="InterPro" id="IPR001129">
    <property type="entry name" value="Membr-assoc_MAPEG"/>
</dbReference>
<dbReference type="EMBL" id="JACIGW010000002">
    <property type="protein sequence ID" value="MBB4348576.1"/>
    <property type="molecule type" value="Genomic_DNA"/>
</dbReference>
<dbReference type="AlphaFoldDB" id="A0A7W6TE44"/>
<dbReference type="Gene3D" id="1.20.120.550">
    <property type="entry name" value="Membrane associated eicosanoid/glutathione metabolism-like domain"/>
    <property type="match status" value="1"/>
</dbReference>
<dbReference type="Proteomes" id="UP000524535">
    <property type="component" value="Unassembled WGS sequence"/>
</dbReference>
<evidence type="ECO:0000256" key="3">
    <source>
        <dbReference type="ARBA" id="ARBA00022989"/>
    </source>
</evidence>
<dbReference type="Pfam" id="PF01124">
    <property type="entry name" value="MAPEG"/>
    <property type="match status" value="1"/>
</dbReference>
<dbReference type="SUPFAM" id="SSF161084">
    <property type="entry name" value="MAPEG domain-like"/>
    <property type="match status" value="1"/>
</dbReference>
<evidence type="ECO:0000313" key="7">
    <source>
        <dbReference type="EMBL" id="MBB4411812.1"/>
    </source>
</evidence>
<evidence type="ECO:0000256" key="5">
    <source>
        <dbReference type="SAM" id="Phobius"/>
    </source>
</evidence>
<keyword evidence="2 5" id="KW-0812">Transmembrane</keyword>
<protein>
    <recommendedName>
        <fullName evidence="12">MAPEG family protein</fullName>
    </recommendedName>
</protein>
<evidence type="ECO:0000256" key="4">
    <source>
        <dbReference type="ARBA" id="ARBA00023136"/>
    </source>
</evidence>
<feature type="transmembrane region" description="Helical" evidence="5">
    <location>
        <begin position="118"/>
        <end position="138"/>
    </location>
</feature>
<reference evidence="9 10" key="1">
    <citation type="submission" date="2020-08" db="EMBL/GenBank/DDBJ databases">
        <title>Genomic Encyclopedia of Type Strains, Phase IV (KMG-V): Genome sequencing to study the core and pangenomes of soil and plant-associated prokaryotes.</title>
        <authorList>
            <person name="Whitman W."/>
        </authorList>
    </citation>
    <scope>NUCLEOTIDE SEQUENCE [LARGE SCALE GENOMIC DNA]</scope>
    <source>
        <strain evidence="7 10">SEMIA 444</strain>
        <strain evidence="6 9">SEMIA 448</strain>
        <strain evidence="8 11">SEMIA 452</strain>
    </source>
</reference>
<evidence type="ECO:0000313" key="11">
    <source>
        <dbReference type="Proteomes" id="UP000576087"/>
    </source>
</evidence>
<evidence type="ECO:0000313" key="8">
    <source>
        <dbReference type="EMBL" id="MBB4446503.1"/>
    </source>
</evidence>
<dbReference type="InterPro" id="IPR023352">
    <property type="entry name" value="MAPEG-like_dom_sf"/>
</dbReference>
<keyword evidence="10" id="KW-1185">Reference proteome</keyword>
<feature type="transmembrane region" description="Helical" evidence="5">
    <location>
        <begin position="69"/>
        <end position="97"/>
    </location>
</feature>
<gene>
    <name evidence="7" type="ORF">GGE31_002317</name>
    <name evidence="6" type="ORF">GGE33_002318</name>
    <name evidence="8" type="ORF">GGE35_002319</name>
</gene>
<dbReference type="EMBL" id="JACIHM010000002">
    <property type="protein sequence ID" value="MBB4446503.1"/>
    <property type="molecule type" value="Genomic_DNA"/>
</dbReference>
<organism evidence="7 10">
    <name type="scientific">Aliirhizobium cellulosilyticum</name>
    <dbReference type="NCBI Taxonomy" id="393664"/>
    <lineage>
        <taxon>Bacteria</taxon>
        <taxon>Pseudomonadati</taxon>
        <taxon>Pseudomonadota</taxon>
        <taxon>Alphaproteobacteria</taxon>
        <taxon>Hyphomicrobiales</taxon>
        <taxon>Rhizobiaceae</taxon>
        <taxon>Aliirhizobium</taxon>
    </lineage>
</organism>
<comment type="caution">
    <text evidence="7">The sequence shown here is derived from an EMBL/GenBank/DDBJ whole genome shotgun (WGS) entry which is preliminary data.</text>
</comment>
<evidence type="ECO:0008006" key="12">
    <source>
        <dbReference type="Google" id="ProtNLM"/>
    </source>
</evidence>
<proteinExistence type="predicted"/>
<dbReference type="Proteomes" id="UP000520770">
    <property type="component" value="Unassembled WGS sequence"/>
</dbReference>
<dbReference type="GO" id="GO:0016020">
    <property type="term" value="C:membrane"/>
    <property type="evidence" value="ECO:0007669"/>
    <property type="project" value="UniProtKB-SubCell"/>
</dbReference>
<accession>A0A7W6TE44</accession>
<comment type="subcellular location">
    <subcellularLocation>
        <location evidence="1">Membrane</location>
    </subcellularLocation>
</comment>
<feature type="transmembrane region" description="Helical" evidence="5">
    <location>
        <begin position="7"/>
        <end position="26"/>
    </location>
</feature>
<evidence type="ECO:0000313" key="9">
    <source>
        <dbReference type="Proteomes" id="UP000520770"/>
    </source>
</evidence>
<sequence>MMTDTTAMFWPMIAHAFLVFILYYLLSMRRGAAIRDGGYDARQFKENLSEPTESLLVHNNLKNQFELPMLFHAGVLAIFICNADNIITIVLAWIFVISRYAHSYVHITSNRLLLRRPLFMLGFMVTVLMWGWLAIWLATS</sequence>
<keyword evidence="3 5" id="KW-1133">Transmembrane helix</keyword>
<evidence type="ECO:0000313" key="6">
    <source>
        <dbReference type="EMBL" id="MBB4348576.1"/>
    </source>
</evidence>